<evidence type="ECO:0000259" key="9">
    <source>
        <dbReference type="Pfam" id="PF04880"/>
    </source>
</evidence>
<feature type="compositionally biased region" description="Basic and acidic residues" evidence="8">
    <location>
        <begin position="421"/>
        <end position="445"/>
    </location>
</feature>
<feature type="compositionally biased region" description="Low complexity" evidence="8">
    <location>
        <begin position="600"/>
        <end position="611"/>
    </location>
</feature>
<name>A0AAW0GN17_9APHY</name>
<feature type="compositionally biased region" description="Low complexity" evidence="8">
    <location>
        <begin position="528"/>
        <end position="554"/>
    </location>
</feature>
<dbReference type="GO" id="GO:0000776">
    <property type="term" value="C:kinetochore"/>
    <property type="evidence" value="ECO:0007669"/>
    <property type="project" value="TreeGrafter"/>
</dbReference>
<keyword evidence="6" id="KW-0206">Cytoskeleton</keyword>
<dbReference type="Gene3D" id="6.10.250.1080">
    <property type="match status" value="1"/>
</dbReference>
<evidence type="ECO:0000256" key="3">
    <source>
        <dbReference type="ARBA" id="ARBA00022490"/>
    </source>
</evidence>
<evidence type="ECO:0000256" key="1">
    <source>
        <dbReference type="ARBA" id="ARBA00004245"/>
    </source>
</evidence>
<evidence type="ECO:0000256" key="5">
    <source>
        <dbReference type="ARBA" id="ARBA00023054"/>
    </source>
</evidence>
<protein>
    <recommendedName>
        <fullName evidence="9">NUDE domain-containing protein</fullName>
    </recommendedName>
</protein>
<feature type="compositionally biased region" description="Polar residues" evidence="8">
    <location>
        <begin position="506"/>
        <end position="527"/>
    </location>
</feature>
<accession>A0AAW0GN17</accession>
<evidence type="ECO:0000313" key="11">
    <source>
        <dbReference type="Proteomes" id="UP001385951"/>
    </source>
</evidence>
<keyword evidence="3" id="KW-0963">Cytoplasm</keyword>
<evidence type="ECO:0000256" key="6">
    <source>
        <dbReference type="ARBA" id="ARBA00023212"/>
    </source>
</evidence>
<dbReference type="InterPro" id="IPR006964">
    <property type="entry name" value="NUDE_dom"/>
</dbReference>
<organism evidence="10 11">
    <name type="scientific">Cerrena zonata</name>
    <dbReference type="NCBI Taxonomy" id="2478898"/>
    <lineage>
        <taxon>Eukaryota</taxon>
        <taxon>Fungi</taxon>
        <taxon>Dikarya</taxon>
        <taxon>Basidiomycota</taxon>
        <taxon>Agaricomycotina</taxon>
        <taxon>Agaricomycetes</taxon>
        <taxon>Polyporales</taxon>
        <taxon>Cerrenaceae</taxon>
        <taxon>Cerrena</taxon>
    </lineage>
</organism>
<reference evidence="10 11" key="1">
    <citation type="submission" date="2022-09" db="EMBL/GenBank/DDBJ databases">
        <authorList>
            <person name="Palmer J.M."/>
        </authorList>
    </citation>
    <scope>NUCLEOTIDE SEQUENCE [LARGE SCALE GENOMIC DNA]</scope>
    <source>
        <strain evidence="10 11">DSM 7382</strain>
    </source>
</reference>
<dbReference type="Pfam" id="PF04880">
    <property type="entry name" value="NUDE_C"/>
    <property type="match status" value="1"/>
</dbReference>
<dbReference type="AlphaFoldDB" id="A0AAW0GN17"/>
<sequence length="688" mass="74501">MTAVLQATDAFRNDRLMAPHDDINYSSQPDWKSKYIEVADMLAETRAELDDFHASSKELEEELERELERTEKAQQELKVKVAKAEHEKDEWKSKFVSLQTMHNTTTTSLQRELDTLRQDYQRIKIQLRELEMGNDDLERNERAISSSLADAESRYSRVLEEKILLEHELLDKANVEEESQRFKDELRDANEEIVVLKEQLQNALQRQASTTDVSSSSPPRSIISHSASEADSLLSTPAPPDLQLCDLTPPPETPAKDYQSASVRSPNAEPFSPTNGQASLLHHAGFQPPRSGHSNGTPRQLSRSKTVPTSISPPSRLPPHTPSARPPATHRVASTMSSTSTVTGVPSTATKSRGVQMVSEMRARVRVLEQKIHTRVPRLRMGSVTGRSNAVPSPSVKTPSTSSSIPSPAPSTSSSSVKSQSVDERYGMKARRQSIDFESDNRTPVRDNSGWVLIMEDSPSPIKDIEREKERRRASGPSAPSAFRPLSYSSSSSSPVPSNISRPPSVLSQSVAPTKRSQSRLSVSTEGRSSISTNATSSTTSSIPTPTSRPATPTFLPLPTSGMYHSSNTGQKRSSGPPTTDLLGTGSISGSTFAQKKRSSLGSSTSGSPPGMAHNSLIPSLHATTNFSVRPNAKLSPGLSLGQSRIGRPNGGPRKSGGGDGTESDTTGIKIGRGRAGTASALFGRNPF</sequence>
<keyword evidence="4" id="KW-0493">Microtubule</keyword>
<feature type="compositionally biased region" description="Low complexity" evidence="8">
    <location>
        <begin position="391"/>
        <end position="420"/>
    </location>
</feature>
<gene>
    <name evidence="10" type="ORF">QCA50_002054</name>
</gene>
<proteinExistence type="inferred from homology"/>
<dbReference type="GO" id="GO:0000132">
    <property type="term" value="P:establishment of mitotic spindle orientation"/>
    <property type="evidence" value="ECO:0007669"/>
    <property type="project" value="TreeGrafter"/>
</dbReference>
<evidence type="ECO:0000313" key="10">
    <source>
        <dbReference type="EMBL" id="KAK7694866.1"/>
    </source>
</evidence>
<dbReference type="Proteomes" id="UP001385951">
    <property type="component" value="Unassembled WGS sequence"/>
</dbReference>
<evidence type="ECO:0000256" key="4">
    <source>
        <dbReference type="ARBA" id="ARBA00022701"/>
    </source>
</evidence>
<feature type="compositionally biased region" description="Low complexity" evidence="8">
    <location>
        <begin position="480"/>
        <end position="505"/>
    </location>
</feature>
<feature type="coiled-coil region" evidence="7">
    <location>
        <begin position="42"/>
        <end position="206"/>
    </location>
</feature>
<evidence type="ECO:0000256" key="7">
    <source>
        <dbReference type="SAM" id="Coils"/>
    </source>
</evidence>
<evidence type="ECO:0000256" key="2">
    <source>
        <dbReference type="ARBA" id="ARBA00007429"/>
    </source>
</evidence>
<dbReference type="GO" id="GO:0047496">
    <property type="term" value="P:vesicle transport along microtubule"/>
    <property type="evidence" value="ECO:0007669"/>
    <property type="project" value="TreeGrafter"/>
</dbReference>
<dbReference type="PANTHER" id="PTHR10921:SF1">
    <property type="entry name" value="NUCLEAR DISTRIBUTION PROTEIN NUDE HOMOLOG"/>
    <property type="match status" value="1"/>
</dbReference>
<evidence type="ECO:0000256" key="8">
    <source>
        <dbReference type="SAM" id="MobiDB-lite"/>
    </source>
</evidence>
<feature type="compositionally biased region" description="Low complexity" evidence="8">
    <location>
        <begin position="332"/>
        <end position="350"/>
    </location>
</feature>
<dbReference type="EMBL" id="JASBNA010000002">
    <property type="protein sequence ID" value="KAK7694866.1"/>
    <property type="molecule type" value="Genomic_DNA"/>
</dbReference>
<dbReference type="InterPro" id="IPR033494">
    <property type="entry name" value="NUDE"/>
</dbReference>
<comment type="caution">
    <text evidence="10">The sequence shown here is derived from an EMBL/GenBank/DDBJ whole genome shotgun (WGS) entry which is preliminary data.</text>
</comment>
<feature type="compositionally biased region" description="Polar residues" evidence="8">
    <location>
        <begin position="292"/>
        <end position="313"/>
    </location>
</feature>
<dbReference type="GO" id="GO:0008017">
    <property type="term" value="F:microtubule binding"/>
    <property type="evidence" value="ECO:0007669"/>
    <property type="project" value="InterPro"/>
</dbReference>
<dbReference type="GO" id="GO:0051642">
    <property type="term" value="P:centrosome localization"/>
    <property type="evidence" value="ECO:0007669"/>
    <property type="project" value="TreeGrafter"/>
</dbReference>
<feature type="compositionally biased region" description="Polar residues" evidence="8">
    <location>
        <begin position="563"/>
        <end position="578"/>
    </location>
</feature>
<feature type="compositionally biased region" description="Pro residues" evidence="8">
    <location>
        <begin position="315"/>
        <end position="325"/>
    </location>
</feature>
<feature type="region of interest" description="Disordered" evidence="8">
    <location>
        <begin position="377"/>
        <end position="688"/>
    </location>
</feature>
<feature type="compositionally biased region" description="Basic and acidic residues" evidence="8">
    <location>
        <begin position="463"/>
        <end position="473"/>
    </location>
</feature>
<comment type="subcellular location">
    <subcellularLocation>
        <location evidence="1">Cytoplasm</location>
        <location evidence="1">Cytoskeleton</location>
    </subcellularLocation>
</comment>
<dbReference type="GO" id="GO:0005871">
    <property type="term" value="C:kinesin complex"/>
    <property type="evidence" value="ECO:0007669"/>
    <property type="project" value="TreeGrafter"/>
</dbReference>
<comment type="similarity">
    <text evidence="2">Belongs to the nudE family.</text>
</comment>
<dbReference type="GO" id="GO:0007020">
    <property type="term" value="P:microtubule nucleation"/>
    <property type="evidence" value="ECO:0007669"/>
    <property type="project" value="TreeGrafter"/>
</dbReference>
<feature type="domain" description="NUDE" evidence="9">
    <location>
        <begin position="147"/>
        <end position="302"/>
    </location>
</feature>
<keyword evidence="5 7" id="KW-0175">Coiled coil</keyword>
<dbReference type="PANTHER" id="PTHR10921">
    <property type="entry name" value="NUCLEAR DISTRIBUTION PROTEIN NUDE HOMOLOG 1"/>
    <property type="match status" value="1"/>
</dbReference>
<dbReference type="GO" id="GO:0007059">
    <property type="term" value="P:chromosome segregation"/>
    <property type="evidence" value="ECO:0007669"/>
    <property type="project" value="TreeGrafter"/>
</dbReference>
<keyword evidence="11" id="KW-1185">Reference proteome</keyword>
<feature type="region of interest" description="Disordered" evidence="8">
    <location>
        <begin position="228"/>
        <end position="357"/>
    </location>
</feature>